<dbReference type="SUPFAM" id="SSF101908">
    <property type="entry name" value="Putative isomerase YbhE"/>
    <property type="match status" value="1"/>
</dbReference>
<feature type="region of interest" description="Disordered" evidence="1">
    <location>
        <begin position="549"/>
        <end position="569"/>
    </location>
</feature>
<reference evidence="2" key="1">
    <citation type="journal article" date="2020" name="Fungal Divers.">
        <title>Resolving the Mortierellaceae phylogeny through synthesis of multi-gene phylogenetics and phylogenomics.</title>
        <authorList>
            <person name="Vandepol N."/>
            <person name="Liber J."/>
            <person name="Desiro A."/>
            <person name="Na H."/>
            <person name="Kennedy M."/>
            <person name="Barry K."/>
            <person name="Grigoriev I.V."/>
            <person name="Miller A.N."/>
            <person name="O'Donnell K."/>
            <person name="Stajich J.E."/>
            <person name="Bonito G."/>
        </authorList>
    </citation>
    <scope>NUCLEOTIDE SEQUENCE</scope>
    <source>
        <strain evidence="2">KOD948</strain>
    </source>
</reference>
<evidence type="ECO:0000313" key="3">
    <source>
        <dbReference type="Proteomes" id="UP000726737"/>
    </source>
</evidence>
<dbReference type="EMBL" id="JAAAJA010000054">
    <property type="protein sequence ID" value="KAG0264271.1"/>
    <property type="molecule type" value="Genomic_DNA"/>
</dbReference>
<evidence type="ECO:0000313" key="2">
    <source>
        <dbReference type="EMBL" id="KAG0264271.1"/>
    </source>
</evidence>
<dbReference type="AlphaFoldDB" id="A0A9P6QCT3"/>
<organism evidence="2 3">
    <name type="scientific">Mortierella polycephala</name>
    <dbReference type="NCBI Taxonomy" id="41804"/>
    <lineage>
        <taxon>Eukaryota</taxon>
        <taxon>Fungi</taxon>
        <taxon>Fungi incertae sedis</taxon>
        <taxon>Mucoromycota</taxon>
        <taxon>Mortierellomycotina</taxon>
        <taxon>Mortierellomycetes</taxon>
        <taxon>Mortierellales</taxon>
        <taxon>Mortierellaceae</taxon>
        <taxon>Mortierella</taxon>
    </lineage>
</organism>
<gene>
    <name evidence="2" type="ORF">BG011_007161</name>
</gene>
<name>A0A9P6QCT3_9FUNG</name>
<comment type="caution">
    <text evidence="2">The sequence shown here is derived from an EMBL/GenBank/DDBJ whole genome shotgun (WGS) entry which is preliminary data.</text>
</comment>
<dbReference type="OrthoDB" id="10407721at2759"/>
<sequence>MSQDQEELPSDAQPFRPVACTRTAILVARHPPFLNESDFEISISHDGSQVALVERDVGAFGRENSQSAFMVYYHCQESTQARDSTSSGITNTLQPSIKYQHCDGLKNFFGRGKFHITDTRNADTKKELFIACSKDQVQIYSVHGKWKHLHTIPLSSYTPNWSLFDGMQGQYFVMTETEGGVVPVWDIELMFITSVVVRPIDKVDGSDIVVGLSSTGDVVAICWGQRITTHWTATGMMLGSVNLPCEDYAVASLQYIQGDSRILVTAKSEDNAIASRHCGLILETSCMALVDKFLAPPKPIMQQGSIAGNSTNLYSAHGTTLDLVRLEDCIVQSNPQQATACTEHCRTDMASISEDLVATPEHPLEVITRSGLHVRVELLPIPRVAKWRNYNIMITVSSNEGGMRKEFNIPHWSSQRVFLFEKTMDLIVASSYITSMWGLPGNMDDDPTLNLIEWRQDYCRWRICDHSELYRHHEKYSEDKGFETIQEYVPPRSSRNHFGGKDLKVLKEEIMHLLSIFGQADGYCRKALIRPLKYLMDFEARRNHGIEPTLDRIRRRSEGTTDHGPRQYP</sequence>
<keyword evidence="3" id="KW-1185">Reference proteome</keyword>
<evidence type="ECO:0000256" key="1">
    <source>
        <dbReference type="SAM" id="MobiDB-lite"/>
    </source>
</evidence>
<protein>
    <submittedName>
        <fullName evidence="2">Uncharacterized protein</fullName>
    </submittedName>
</protein>
<proteinExistence type="predicted"/>
<dbReference type="Proteomes" id="UP000726737">
    <property type="component" value="Unassembled WGS sequence"/>
</dbReference>
<accession>A0A9P6QCT3</accession>